<dbReference type="Proteomes" id="UP001153555">
    <property type="component" value="Unassembled WGS sequence"/>
</dbReference>
<dbReference type="PROSITE" id="PS50206">
    <property type="entry name" value="RHODANESE_3"/>
    <property type="match status" value="1"/>
</dbReference>
<evidence type="ECO:0000313" key="2">
    <source>
        <dbReference type="EMBL" id="CAA0826900.1"/>
    </source>
</evidence>
<feature type="domain" description="Rhodanese" evidence="1">
    <location>
        <begin position="256"/>
        <end position="373"/>
    </location>
</feature>
<dbReference type="GO" id="GO:0009704">
    <property type="term" value="P:de-etiolation"/>
    <property type="evidence" value="ECO:0007669"/>
    <property type="project" value="InterPro"/>
</dbReference>
<dbReference type="InterPro" id="IPR036873">
    <property type="entry name" value="Rhodanese-like_dom_sf"/>
</dbReference>
<dbReference type="InterPro" id="IPR044690">
    <property type="entry name" value="CAS_plant"/>
</dbReference>
<dbReference type="Pfam" id="PF00581">
    <property type="entry name" value="Rhodanese"/>
    <property type="match status" value="1"/>
</dbReference>
<dbReference type="OrthoDB" id="551300at2759"/>
<dbReference type="PANTHER" id="PTHR34209:SF3">
    <property type="entry name" value="RHODANESE_CELL CYCLE CONTROL PHOSPHATASE SUPERFAMILY PROTEIN"/>
    <property type="match status" value="1"/>
</dbReference>
<organism evidence="2 3">
    <name type="scientific">Striga hermonthica</name>
    <name type="common">Purple witchweed</name>
    <name type="synonym">Buchnera hermonthica</name>
    <dbReference type="NCBI Taxonomy" id="68872"/>
    <lineage>
        <taxon>Eukaryota</taxon>
        <taxon>Viridiplantae</taxon>
        <taxon>Streptophyta</taxon>
        <taxon>Embryophyta</taxon>
        <taxon>Tracheophyta</taxon>
        <taxon>Spermatophyta</taxon>
        <taxon>Magnoliopsida</taxon>
        <taxon>eudicotyledons</taxon>
        <taxon>Gunneridae</taxon>
        <taxon>Pentapetalae</taxon>
        <taxon>asterids</taxon>
        <taxon>lamiids</taxon>
        <taxon>Lamiales</taxon>
        <taxon>Orobanchaceae</taxon>
        <taxon>Buchnereae</taxon>
        <taxon>Striga</taxon>
    </lineage>
</organism>
<dbReference type="GO" id="GO:0071277">
    <property type="term" value="P:cellular response to calcium ion"/>
    <property type="evidence" value="ECO:0007669"/>
    <property type="project" value="InterPro"/>
</dbReference>
<name>A0A9N7NDT0_STRHE</name>
<dbReference type="InterPro" id="IPR001763">
    <property type="entry name" value="Rhodanese-like_dom"/>
</dbReference>
<dbReference type="SMART" id="SM00450">
    <property type="entry name" value="RHOD"/>
    <property type="match status" value="1"/>
</dbReference>
<dbReference type="Gene3D" id="3.40.250.10">
    <property type="entry name" value="Rhodanese-like domain"/>
    <property type="match status" value="1"/>
</dbReference>
<keyword evidence="3" id="KW-1185">Reference proteome</keyword>
<proteinExistence type="predicted"/>
<dbReference type="AlphaFoldDB" id="A0A9N7NDT0"/>
<dbReference type="PANTHER" id="PTHR34209">
    <property type="entry name" value="RHODANESE/CELL CYCLE CONTROL PHOSPHATASE SUPERFAMILY PROTEIN"/>
    <property type="match status" value="1"/>
</dbReference>
<dbReference type="SUPFAM" id="SSF52821">
    <property type="entry name" value="Rhodanese/Cell cycle control phosphatase"/>
    <property type="match status" value="1"/>
</dbReference>
<accession>A0A9N7NDT0</accession>
<protein>
    <submittedName>
        <fullName evidence="2">Rhodanese/Cell cycle control phosphatase superfamily protein</fullName>
    </submittedName>
</protein>
<dbReference type="EMBL" id="CACSLK010027624">
    <property type="protein sequence ID" value="CAA0826900.1"/>
    <property type="molecule type" value="Genomic_DNA"/>
</dbReference>
<comment type="caution">
    <text evidence="2">The sequence shown here is derived from an EMBL/GenBank/DDBJ whole genome shotgun (WGS) entry which is preliminary data.</text>
</comment>
<gene>
    <name evidence="2" type="ORF">SHERM_02093</name>
</gene>
<evidence type="ECO:0000313" key="3">
    <source>
        <dbReference type="Proteomes" id="UP001153555"/>
    </source>
</evidence>
<sequence length="438" mass="47367">MKNDESLNLVTDTINKTDSLSSFEGLPVDPPIVSNLLNIDDGSLSEQEKSIDDIISSISESTSGLISGGEDALNRLLDDVTSTMTNTFTNANEAVDRAVTEIVSFFNKSGESAGNKLSGVSSELLEASVKAGTIGLDVIKRTIVFIEDSFLEGAKNVGYAYGSAKEYLPSDLREALNLSEENVAKVVNPAGSAFQQVYKAVEGFEESLGLDPNDPLVPIVLFIALSATLWGSYRILKYSGYAGDLSPQQTYKLLRGNENAVFVDIRPEARYYGVPDLRRTARSRYISVALPEVLDSSLRKLLKGGREIEDALLAAVIRNLKIVEDGSKVIVVDADGNRSKGVARSLRKYGTKRPYLVQGGFRSWANAGLRIKALKPETALTILNEEAEAILEEINPTPVKILGYGLGFAAAAYSFVEWESTLQLVGVIGLSQDMSKFG</sequence>
<reference evidence="2" key="1">
    <citation type="submission" date="2019-12" db="EMBL/GenBank/DDBJ databases">
        <authorList>
            <person name="Scholes J."/>
        </authorList>
    </citation>
    <scope>NUCLEOTIDE SEQUENCE</scope>
</reference>
<dbReference type="GO" id="GO:0090333">
    <property type="term" value="P:regulation of stomatal closure"/>
    <property type="evidence" value="ECO:0007669"/>
    <property type="project" value="InterPro"/>
</dbReference>
<evidence type="ECO:0000259" key="1">
    <source>
        <dbReference type="PROSITE" id="PS50206"/>
    </source>
</evidence>